<dbReference type="InterPro" id="IPR050808">
    <property type="entry name" value="Phage_Integrase"/>
</dbReference>
<evidence type="ECO:0000313" key="7">
    <source>
        <dbReference type="Proteomes" id="UP000569732"/>
    </source>
</evidence>
<dbReference type="InterPro" id="IPR010998">
    <property type="entry name" value="Integrase_recombinase_N"/>
</dbReference>
<comment type="caution">
    <text evidence="6">The sequence shown here is derived from an EMBL/GenBank/DDBJ whole genome shotgun (WGS) entry which is preliminary data.</text>
</comment>
<dbReference type="Gene3D" id="1.10.443.10">
    <property type="entry name" value="Intergrase catalytic core"/>
    <property type="match status" value="1"/>
</dbReference>
<keyword evidence="3" id="KW-0238">DNA-binding</keyword>
<reference evidence="6 7" key="1">
    <citation type="submission" date="2020-07" db="EMBL/GenBank/DDBJ databases">
        <title>Endozoicomonas sp. nov., isolated from sediment.</title>
        <authorList>
            <person name="Gu T."/>
        </authorList>
    </citation>
    <scope>NUCLEOTIDE SEQUENCE [LARGE SCALE GENOMIC DNA]</scope>
    <source>
        <strain evidence="6 7">SM1973</strain>
    </source>
</reference>
<sequence>MPPRKRSRKNLGLEPNLYTYGPKNDYFRYKHPLTGKYHPMGKNRAKAQAAARQLNIRLDGQCMLVAHVMDSDAANVELLIDRFKKEYLPTRNLKPRSLLNSEYRLNRIARDIGKLPLKELTVPTVADYLDNSFSGDSYCQHRSILIQVCRFGITKGLLTINPAEVTMNKKAEKIRQRMTIEQYHAIYQLADPWLKNAMDIGLITLQRAGDVVKMKFEDIKNNRLFVIQQKTEKHGESAYLAINIGEELGAVIKRARESGIRSPYIVHRNPDRRSSSHRRNDHWTAIKRDYLSRAFSEVRDKTNLFKELKARERPTFHEIRSLGGYLYEQAGYDKDAIRRLMGHTSEKMTEHYLQGHETRWTLAEAGLNFEWKSKEPQ</sequence>
<dbReference type="PANTHER" id="PTHR30629">
    <property type="entry name" value="PROPHAGE INTEGRASE"/>
    <property type="match status" value="1"/>
</dbReference>
<evidence type="ECO:0000256" key="4">
    <source>
        <dbReference type="ARBA" id="ARBA00023172"/>
    </source>
</evidence>
<evidence type="ECO:0000256" key="3">
    <source>
        <dbReference type="ARBA" id="ARBA00023125"/>
    </source>
</evidence>
<dbReference type="GO" id="GO:0003677">
    <property type="term" value="F:DNA binding"/>
    <property type="evidence" value="ECO:0007669"/>
    <property type="project" value="UniProtKB-KW"/>
</dbReference>
<organism evidence="6 7">
    <name type="scientific">Spartinivicinus marinus</name>
    <dbReference type="NCBI Taxonomy" id="2994442"/>
    <lineage>
        <taxon>Bacteria</taxon>
        <taxon>Pseudomonadati</taxon>
        <taxon>Pseudomonadota</taxon>
        <taxon>Gammaproteobacteria</taxon>
        <taxon>Oceanospirillales</taxon>
        <taxon>Zooshikellaceae</taxon>
        <taxon>Spartinivicinus</taxon>
    </lineage>
</organism>
<dbReference type="SUPFAM" id="SSF56349">
    <property type="entry name" value="DNA breaking-rejoining enzymes"/>
    <property type="match status" value="1"/>
</dbReference>
<dbReference type="RefSeq" id="WP_180571695.1">
    <property type="nucleotide sequence ID" value="NZ_JACCKB010000128.1"/>
</dbReference>
<evidence type="ECO:0000313" key="6">
    <source>
        <dbReference type="EMBL" id="NYZ69717.1"/>
    </source>
</evidence>
<dbReference type="PROSITE" id="PS51898">
    <property type="entry name" value="TYR_RECOMBINASE"/>
    <property type="match status" value="1"/>
</dbReference>
<accession>A0A853IK02</accession>
<keyword evidence="7" id="KW-1185">Reference proteome</keyword>
<protein>
    <submittedName>
        <fullName evidence="6">Tyrosine-type recombinase/integrase</fullName>
    </submittedName>
</protein>
<dbReference type="InterPro" id="IPR011010">
    <property type="entry name" value="DNA_brk_join_enz"/>
</dbReference>
<dbReference type="Gene3D" id="1.10.150.130">
    <property type="match status" value="1"/>
</dbReference>
<dbReference type="AlphaFoldDB" id="A0A853IK02"/>
<keyword evidence="4" id="KW-0233">DNA recombination</keyword>
<dbReference type="GO" id="GO:0008907">
    <property type="term" value="F:integrase activity"/>
    <property type="evidence" value="ECO:0007669"/>
    <property type="project" value="InterPro"/>
</dbReference>
<dbReference type="PANTHER" id="PTHR30629:SF2">
    <property type="entry name" value="PROPHAGE INTEGRASE INTS-RELATED"/>
    <property type="match status" value="1"/>
</dbReference>
<dbReference type="Pfam" id="PF09003">
    <property type="entry name" value="Arm-DNA-bind_1"/>
    <property type="match status" value="1"/>
</dbReference>
<keyword evidence="2" id="KW-0229">DNA integration</keyword>
<dbReference type="SUPFAM" id="SSF54171">
    <property type="entry name" value="DNA-binding domain"/>
    <property type="match status" value="1"/>
</dbReference>
<evidence type="ECO:0000259" key="5">
    <source>
        <dbReference type="PROSITE" id="PS51898"/>
    </source>
</evidence>
<dbReference type="Proteomes" id="UP000569732">
    <property type="component" value="Unassembled WGS sequence"/>
</dbReference>
<evidence type="ECO:0000256" key="1">
    <source>
        <dbReference type="ARBA" id="ARBA00008857"/>
    </source>
</evidence>
<dbReference type="InterPro" id="IPR002104">
    <property type="entry name" value="Integrase_catalytic"/>
</dbReference>
<dbReference type="InterPro" id="IPR015094">
    <property type="entry name" value="Integrase_lambda-typ_DNA-bd_N"/>
</dbReference>
<evidence type="ECO:0000256" key="2">
    <source>
        <dbReference type="ARBA" id="ARBA00022908"/>
    </source>
</evidence>
<dbReference type="EMBL" id="JACCKB010000128">
    <property type="protein sequence ID" value="NYZ69717.1"/>
    <property type="molecule type" value="Genomic_DNA"/>
</dbReference>
<name>A0A853IK02_9GAMM</name>
<dbReference type="InterPro" id="IPR016177">
    <property type="entry name" value="DNA-bd_dom_sf"/>
</dbReference>
<dbReference type="Gene3D" id="3.30.160.60">
    <property type="entry name" value="Classic Zinc Finger"/>
    <property type="match status" value="1"/>
</dbReference>
<dbReference type="Pfam" id="PF00589">
    <property type="entry name" value="Phage_integrase"/>
    <property type="match status" value="1"/>
</dbReference>
<gene>
    <name evidence="6" type="ORF">H0A36_27255</name>
</gene>
<feature type="domain" description="Tyr recombinase" evidence="5">
    <location>
        <begin position="173"/>
        <end position="367"/>
    </location>
</feature>
<proteinExistence type="inferred from homology"/>
<dbReference type="GO" id="GO:0006310">
    <property type="term" value="P:DNA recombination"/>
    <property type="evidence" value="ECO:0007669"/>
    <property type="project" value="UniProtKB-KW"/>
</dbReference>
<dbReference type="InterPro" id="IPR013762">
    <property type="entry name" value="Integrase-like_cat_sf"/>
</dbReference>
<comment type="similarity">
    <text evidence="1">Belongs to the 'phage' integrase family.</text>
</comment>